<reference evidence="2" key="1">
    <citation type="submission" date="2017-09" db="EMBL/GenBank/DDBJ databases">
        <authorList>
            <person name="Feng G."/>
            <person name="Zhu H."/>
        </authorList>
    </citation>
    <scope>NUCLEOTIDE SEQUENCE [LARGE SCALE GENOMIC DNA]</scope>
    <source>
        <strain evidence="2">1PNM-20</strain>
    </source>
</reference>
<keyword evidence="1" id="KW-0969">Cilium</keyword>
<dbReference type="OrthoDB" id="8477976at2"/>
<evidence type="ECO:0000313" key="1">
    <source>
        <dbReference type="EMBL" id="PAX07948.1"/>
    </source>
</evidence>
<name>A0A2A2SFD9_9SPHN</name>
<organism evidence="1 2">
    <name type="scientific">Sphingomonas lenta</name>
    <dbReference type="NCBI Taxonomy" id="1141887"/>
    <lineage>
        <taxon>Bacteria</taxon>
        <taxon>Pseudomonadati</taxon>
        <taxon>Pseudomonadota</taxon>
        <taxon>Alphaproteobacteria</taxon>
        <taxon>Sphingomonadales</taxon>
        <taxon>Sphingomonadaceae</taxon>
        <taxon>Sphingomonas</taxon>
    </lineage>
</organism>
<dbReference type="Gene3D" id="1.10.530.10">
    <property type="match status" value="1"/>
</dbReference>
<proteinExistence type="predicted"/>
<dbReference type="AlphaFoldDB" id="A0A2A2SFD9"/>
<dbReference type="EMBL" id="NSLI01000003">
    <property type="protein sequence ID" value="PAX07948.1"/>
    <property type="molecule type" value="Genomic_DNA"/>
</dbReference>
<keyword evidence="1" id="KW-0282">Flagellum</keyword>
<dbReference type="Proteomes" id="UP000218151">
    <property type="component" value="Unassembled WGS sequence"/>
</dbReference>
<keyword evidence="2" id="KW-1185">Reference proteome</keyword>
<dbReference type="InterPro" id="IPR023346">
    <property type="entry name" value="Lysozyme-like_dom_sf"/>
</dbReference>
<sequence>MTINAISANRVQQAIAFASSRTGIDFDYLLGQAKIESGLNATARARTSSATGLYQFIDQSWLAVVKRHGHEHGLGWAADAIGRNGSGRFTVGDPATRQAILNLRNDPAAASLMAASHASDNKAALEGKLGRPATGTDLYIAHFLGLGGASKFLSTMQSNPDANGAALFPAAARANRNIFYDRGGQPRSLEQIYERFAAKLGDGAATASSPVGYASQALETNGGTVITGSESAGDALAWAKAAMTRFGDEPERPRTALNVMRPTPENARLAYMMLATMGA</sequence>
<gene>
    <name evidence="1" type="ORF">CKY28_10105</name>
</gene>
<keyword evidence="1" id="KW-0966">Cell projection</keyword>
<dbReference type="SUPFAM" id="SSF53955">
    <property type="entry name" value="Lysozyme-like"/>
    <property type="match status" value="1"/>
</dbReference>
<evidence type="ECO:0000313" key="2">
    <source>
        <dbReference type="Proteomes" id="UP000218151"/>
    </source>
</evidence>
<dbReference type="RefSeq" id="WP_095998191.1">
    <property type="nucleotide sequence ID" value="NZ_NSLI01000003.1"/>
</dbReference>
<comment type="caution">
    <text evidence="1">The sequence shown here is derived from an EMBL/GenBank/DDBJ whole genome shotgun (WGS) entry which is preliminary data.</text>
</comment>
<accession>A0A2A2SFD9</accession>
<protein>
    <submittedName>
        <fullName evidence="1">Flagellar biosynthesis protein FlgJ</fullName>
    </submittedName>
</protein>